<comment type="caution">
    <text evidence="1">The sequence shown here is derived from an EMBL/GenBank/DDBJ whole genome shotgun (WGS) entry which is preliminary data.</text>
</comment>
<organism evidence="1 2">
    <name type="scientific">Plakobranchus ocellatus</name>
    <dbReference type="NCBI Taxonomy" id="259542"/>
    <lineage>
        <taxon>Eukaryota</taxon>
        <taxon>Metazoa</taxon>
        <taxon>Spiralia</taxon>
        <taxon>Lophotrochozoa</taxon>
        <taxon>Mollusca</taxon>
        <taxon>Gastropoda</taxon>
        <taxon>Heterobranchia</taxon>
        <taxon>Euthyneura</taxon>
        <taxon>Panpulmonata</taxon>
        <taxon>Sacoglossa</taxon>
        <taxon>Placobranchoidea</taxon>
        <taxon>Plakobranchidae</taxon>
        <taxon>Plakobranchus</taxon>
    </lineage>
</organism>
<dbReference type="Proteomes" id="UP000735302">
    <property type="component" value="Unassembled WGS sequence"/>
</dbReference>
<gene>
    <name evidence="1" type="ORF">PoB_003824100</name>
</gene>
<evidence type="ECO:0000313" key="2">
    <source>
        <dbReference type="Proteomes" id="UP000735302"/>
    </source>
</evidence>
<dbReference type="EMBL" id="BLXT01004326">
    <property type="protein sequence ID" value="GFO11736.1"/>
    <property type="molecule type" value="Genomic_DNA"/>
</dbReference>
<dbReference type="AlphaFoldDB" id="A0AAV4AUE1"/>
<evidence type="ECO:0000313" key="1">
    <source>
        <dbReference type="EMBL" id="GFO11736.1"/>
    </source>
</evidence>
<keyword evidence="2" id="KW-1185">Reference proteome</keyword>
<proteinExistence type="predicted"/>
<name>A0AAV4AUE1_9GAST</name>
<sequence>MVGSVPLSEVRRQCLVFRLLHGKPEGTMFAAVLMATLTCRRRIPLMSLEVHPAGRTLAISRNPQPTKLASASVISVFKRFRPQAGRGQNIDLFKIWDAPQLAVDSQSKKQTLCDSSHLSYREKSITEIRPLSSDLSLVLYNQADKSRAEGRREKNLTFRPSPLLSESGPDNFRQLTRPVCAVPCHRPRLWTNDNTDDLHIRTFT</sequence>
<reference evidence="1 2" key="1">
    <citation type="journal article" date="2021" name="Elife">
        <title>Chloroplast acquisition without the gene transfer in kleptoplastic sea slugs, Plakobranchus ocellatus.</title>
        <authorList>
            <person name="Maeda T."/>
            <person name="Takahashi S."/>
            <person name="Yoshida T."/>
            <person name="Shimamura S."/>
            <person name="Takaki Y."/>
            <person name="Nagai Y."/>
            <person name="Toyoda A."/>
            <person name="Suzuki Y."/>
            <person name="Arimoto A."/>
            <person name="Ishii H."/>
            <person name="Satoh N."/>
            <person name="Nishiyama T."/>
            <person name="Hasebe M."/>
            <person name="Maruyama T."/>
            <person name="Minagawa J."/>
            <person name="Obokata J."/>
            <person name="Shigenobu S."/>
        </authorList>
    </citation>
    <scope>NUCLEOTIDE SEQUENCE [LARGE SCALE GENOMIC DNA]</scope>
</reference>
<protein>
    <submittedName>
        <fullName evidence="1">Uncharacterized protein</fullName>
    </submittedName>
</protein>
<accession>A0AAV4AUE1</accession>